<feature type="signal peptide" evidence="2">
    <location>
        <begin position="1"/>
        <end position="17"/>
    </location>
</feature>
<evidence type="ECO:0000313" key="4">
    <source>
        <dbReference type="EMBL" id="MCX2982546.1"/>
    </source>
</evidence>
<keyword evidence="3" id="KW-0175">Coiled coil</keyword>
<protein>
    <submittedName>
        <fullName evidence="4">Efflux transporter outer membrane subunit</fullName>
    </submittedName>
</protein>
<name>A0ABT3TLC7_9GAMM</name>
<dbReference type="Pfam" id="PF02321">
    <property type="entry name" value="OEP"/>
    <property type="match status" value="2"/>
</dbReference>
<keyword evidence="5" id="KW-1185">Reference proteome</keyword>
<comment type="subcellular location">
    <subcellularLocation>
        <location evidence="2">Cell outer membrane</location>
        <topology evidence="2">Lipid-anchor</topology>
    </subcellularLocation>
</comment>
<keyword evidence="2" id="KW-0449">Lipoprotein</keyword>
<gene>
    <name evidence="4" type="ORF">EYC98_16915</name>
</gene>
<evidence type="ECO:0000256" key="1">
    <source>
        <dbReference type="ARBA" id="ARBA00007613"/>
    </source>
</evidence>
<dbReference type="Gene3D" id="2.20.200.10">
    <property type="entry name" value="Outer membrane efflux proteins (OEP)"/>
    <property type="match status" value="1"/>
</dbReference>
<keyword evidence="2" id="KW-1134">Transmembrane beta strand</keyword>
<dbReference type="EMBL" id="SHNN01000003">
    <property type="protein sequence ID" value="MCX2982546.1"/>
    <property type="molecule type" value="Genomic_DNA"/>
</dbReference>
<dbReference type="RefSeq" id="WP_279246557.1">
    <property type="nucleotide sequence ID" value="NZ_SHNN01000003.1"/>
</dbReference>
<proteinExistence type="inferred from homology"/>
<dbReference type="Proteomes" id="UP001143362">
    <property type="component" value="Unassembled WGS sequence"/>
</dbReference>
<feature type="coiled-coil region" evidence="3">
    <location>
        <begin position="361"/>
        <end position="395"/>
    </location>
</feature>
<keyword evidence="2" id="KW-0732">Signal</keyword>
<keyword evidence="2" id="KW-0472">Membrane</keyword>
<comment type="caution">
    <text evidence="4">The sequence shown here is derived from an EMBL/GenBank/DDBJ whole genome shotgun (WGS) entry which is preliminary data.</text>
</comment>
<dbReference type="PANTHER" id="PTHR30203:SF25">
    <property type="entry name" value="OUTER MEMBRANE PROTEIN-RELATED"/>
    <property type="match status" value="1"/>
</dbReference>
<comment type="similarity">
    <text evidence="1 2">Belongs to the outer membrane factor (OMF) (TC 1.B.17) family.</text>
</comment>
<evidence type="ECO:0000313" key="5">
    <source>
        <dbReference type="Proteomes" id="UP001143362"/>
    </source>
</evidence>
<feature type="chain" id="PRO_5044954452" evidence="2">
    <location>
        <begin position="18"/>
        <end position="506"/>
    </location>
</feature>
<dbReference type="SUPFAM" id="SSF56954">
    <property type="entry name" value="Outer membrane efflux proteins (OEP)"/>
    <property type="match status" value="1"/>
</dbReference>
<reference evidence="4" key="1">
    <citation type="submission" date="2019-02" db="EMBL/GenBank/DDBJ databases">
        <authorList>
            <person name="Li S.-H."/>
        </authorList>
    </citation>
    <scope>NUCLEOTIDE SEQUENCE</scope>
    <source>
        <strain evidence="4">IMCC14734</strain>
    </source>
</reference>
<dbReference type="Gene3D" id="1.20.1600.10">
    <property type="entry name" value="Outer membrane efflux proteins (OEP)"/>
    <property type="match status" value="1"/>
</dbReference>
<evidence type="ECO:0000256" key="2">
    <source>
        <dbReference type="RuleBase" id="RU362097"/>
    </source>
</evidence>
<dbReference type="InterPro" id="IPR003423">
    <property type="entry name" value="OMP_efflux"/>
</dbReference>
<keyword evidence="2" id="KW-0812">Transmembrane</keyword>
<dbReference type="PROSITE" id="PS51257">
    <property type="entry name" value="PROKAR_LIPOPROTEIN"/>
    <property type="match status" value="1"/>
</dbReference>
<sequence length="506" mass="55364">MPALRILLLATSVVMSACTTLGPDYEEPRVGWVEDWEASLYGQVEQPAADAEGQDLSFWWQSFEDPILNQLIETARLENPGLRIAGLRILESQATLGIVQSSRYPQLQQASGSLARVDSWDTQGNDSGDRSDITAYDVGFNIGWELDFWGRFARGIESADAAFFASVSNQQNVQVLLSAQVAQAYFAYRTTALQIAIAQENAGLQLRSFEITTKLYDSGQAAELDLQQANTQYLATLATIPALEIAQRQLSNTLAILLGRPPGAMPELEAVPATLPALSATMIEDIPGRLLMRRPDIRTSAWQVAAQSAQIGVAEADLYPSISLFGTIGWSGNSLDASNDTLSTGIGPSFTWNLFNYGRIKNNVRAQDARLQQAIENYQNTVLQAAREIDNAAISVVKTLEQDAILQQSLAAAERSLELSSSRYQEGYSDFQRVLDAQRALAVQSNNRAVTQGAHIDAVIAFYKALGGGWQQATIEQIVPESLREKMQQRTDWGDLLTTPLPTSEP</sequence>
<dbReference type="NCBIfam" id="TIGR01845">
    <property type="entry name" value="outer_NodT"/>
    <property type="match status" value="1"/>
</dbReference>
<organism evidence="4 5">
    <name type="scientific">Candidatus Litorirhabdus singularis</name>
    <dbReference type="NCBI Taxonomy" id="2518993"/>
    <lineage>
        <taxon>Bacteria</taxon>
        <taxon>Pseudomonadati</taxon>
        <taxon>Pseudomonadota</taxon>
        <taxon>Gammaproteobacteria</taxon>
        <taxon>Cellvibrionales</taxon>
        <taxon>Halieaceae</taxon>
        <taxon>Candidatus Litorirhabdus</taxon>
    </lineage>
</organism>
<accession>A0ABT3TLC7</accession>
<dbReference type="PANTHER" id="PTHR30203">
    <property type="entry name" value="OUTER MEMBRANE CATION EFFLUX PROTEIN"/>
    <property type="match status" value="1"/>
</dbReference>
<keyword evidence="2" id="KW-0564">Palmitate</keyword>
<evidence type="ECO:0000256" key="3">
    <source>
        <dbReference type="SAM" id="Coils"/>
    </source>
</evidence>
<dbReference type="InterPro" id="IPR010131">
    <property type="entry name" value="MdtP/NodT-like"/>
</dbReference>